<dbReference type="PROSITE" id="PS00107">
    <property type="entry name" value="PROTEIN_KINASE_ATP"/>
    <property type="match status" value="1"/>
</dbReference>
<keyword evidence="5 19" id="KW-0808">Transferase</keyword>
<proteinExistence type="inferred from homology"/>
<evidence type="ECO:0000259" key="24">
    <source>
        <dbReference type="PROSITE" id="PS50927"/>
    </source>
</evidence>
<evidence type="ECO:0000256" key="7">
    <source>
        <dbReference type="ARBA" id="ARBA00022729"/>
    </source>
</evidence>
<dbReference type="InterPro" id="IPR011009">
    <property type="entry name" value="Kinase-like_dom_sf"/>
</dbReference>
<dbReference type="InterPro" id="IPR000719">
    <property type="entry name" value="Prot_kinase_dom"/>
</dbReference>
<comment type="catalytic activity">
    <reaction evidence="18 19">
        <text>L-seryl-[protein] + ATP = O-phospho-L-seryl-[protein] + ADP + H(+)</text>
        <dbReference type="Rhea" id="RHEA:17989"/>
        <dbReference type="Rhea" id="RHEA-COMP:9863"/>
        <dbReference type="Rhea" id="RHEA-COMP:11604"/>
        <dbReference type="ChEBI" id="CHEBI:15378"/>
        <dbReference type="ChEBI" id="CHEBI:29999"/>
        <dbReference type="ChEBI" id="CHEBI:30616"/>
        <dbReference type="ChEBI" id="CHEBI:83421"/>
        <dbReference type="ChEBI" id="CHEBI:456216"/>
        <dbReference type="EC" id="2.7.11.1"/>
    </reaction>
</comment>
<evidence type="ECO:0000256" key="17">
    <source>
        <dbReference type="ARBA" id="ARBA00047899"/>
    </source>
</evidence>
<evidence type="ECO:0000256" key="13">
    <source>
        <dbReference type="ARBA" id="ARBA00023136"/>
    </source>
</evidence>
<gene>
    <name evidence="26" type="ORF">LUZ61_015536</name>
</gene>
<dbReference type="Pfam" id="PF00954">
    <property type="entry name" value="S_locus_glycop"/>
    <property type="match status" value="1"/>
</dbReference>
<dbReference type="GO" id="GO:0005524">
    <property type="term" value="F:ATP binding"/>
    <property type="evidence" value="ECO:0007669"/>
    <property type="project" value="UniProtKB-UniRule"/>
</dbReference>
<dbReference type="InterPro" id="IPR036426">
    <property type="entry name" value="Bulb-type_lectin_dom_sf"/>
</dbReference>
<evidence type="ECO:0000259" key="25">
    <source>
        <dbReference type="PROSITE" id="PS50948"/>
    </source>
</evidence>
<dbReference type="CDD" id="cd00028">
    <property type="entry name" value="B_lectin"/>
    <property type="match status" value="1"/>
</dbReference>
<dbReference type="InterPro" id="IPR001480">
    <property type="entry name" value="Bulb-type_lectin_dom"/>
</dbReference>
<dbReference type="GO" id="GO:0048544">
    <property type="term" value="P:recognition of pollen"/>
    <property type="evidence" value="ECO:0007669"/>
    <property type="project" value="InterPro"/>
</dbReference>
<evidence type="ECO:0000256" key="8">
    <source>
        <dbReference type="ARBA" id="ARBA00022734"/>
    </source>
</evidence>
<evidence type="ECO:0000256" key="4">
    <source>
        <dbReference type="ARBA" id="ARBA00022553"/>
    </source>
</evidence>
<dbReference type="InterPro" id="IPR051343">
    <property type="entry name" value="G-type_lectin_kinases/EP1-like"/>
</dbReference>
<comment type="similarity">
    <text evidence="19">Belongs to the protein kinase superfamily. Ser/Thr protein kinase family.</text>
</comment>
<evidence type="ECO:0000313" key="27">
    <source>
        <dbReference type="Proteomes" id="UP001210211"/>
    </source>
</evidence>
<dbReference type="PIRSF" id="PIRSF000641">
    <property type="entry name" value="SRK"/>
    <property type="match status" value="1"/>
</dbReference>
<evidence type="ECO:0000313" key="26">
    <source>
        <dbReference type="EMBL" id="KAJ3686372.1"/>
    </source>
</evidence>
<keyword evidence="4" id="KW-0597">Phosphoprotein</keyword>
<feature type="domain" description="Bulb-type lectin" evidence="24">
    <location>
        <begin position="41"/>
        <end position="183"/>
    </location>
</feature>
<evidence type="ECO:0000256" key="11">
    <source>
        <dbReference type="ARBA" id="ARBA00022840"/>
    </source>
</evidence>
<dbReference type="EC" id="2.7.11.1" evidence="19"/>
<dbReference type="SMART" id="SM00220">
    <property type="entry name" value="S_TKc"/>
    <property type="match status" value="1"/>
</dbReference>
<feature type="chain" id="PRO_5042179428" description="Receptor-like serine/threonine-protein kinase" evidence="22">
    <location>
        <begin position="22"/>
        <end position="830"/>
    </location>
</feature>
<dbReference type="FunFam" id="1.10.510.10:FF:000248">
    <property type="entry name" value="S-receptor-like kinase 5"/>
    <property type="match status" value="1"/>
</dbReference>
<dbReference type="PROSITE" id="PS50011">
    <property type="entry name" value="PROTEIN_KINASE_DOM"/>
    <property type="match status" value="1"/>
</dbReference>
<feature type="binding site" evidence="20">
    <location>
        <position position="545"/>
    </location>
    <ligand>
        <name>ATP</name>
        <dbReference type="ChEBI" id="CHEBI:30616"/>
    </ligand>
</feature>
<keyword evidence="27" id="KW-1185">Reference proteome</keyword>
<evidence type="ECO:0000256" key="21">
    <source>
        <dbReference type="SAM" id="Phobius"/>
    </source>
</evidence>
<evidence type="ECO:0000256" key="9">
    <source>
        <dbReference type="ARBA" id="ARBA00022741"/>
    </source>
</evidence>
<keyword evidence="10 19" id="KW-0418">Kinase</keyword>
<evidence type="ECO:0000256" key="6">
    <source>
        <dbReference type="ARBA" id="ARBA00022692"/>
    </source>
</evidence>
<evidence type="ECO:0000256" key="16">
    <source>
        <dbReference type="ARBA" id="ARBA00023180"/>
    </source>
</evidence>
<dbReference type="GO" id="GO:0016020">
    <property type="term" value="C:membrane"/>
    <property type="evidence" value="ECO:0007669"/>
    <property type="project" value="UniProtKB-SubCell"/>
</dbReference>
<dbReference type="PROSITE" id="PS50927">
    <property type="entry name" value="BULB_LECTIN"/>
    <property type="match status" value="1"/>
</dbReference>
<evidence type="ECO:0000256" key="3">
    <source>
        <dbReference type="ARBA" id="ARBA00022536"/>
    </source>
</evidence>
<evidence type="ECO:0000256" key="5">
    <source>
        <dbReference type="ARBA" id="ARBA00022679"/>
    </source>
</evidence>
<dbReference type="PANTHER" id="PTHR47976:SF13">
    <property type="entry name" value="RECEPTOR-LIKE SERINE_THREONINE-PROTEIN KINASE"/>
    <property type="match status" value="1"/>
</dbReference>
<keyword evidence="2 19" id="KW-0723">Serine/threonine-protein kinase</keyword>
<dbReference type="FunFam" id="3.30.200.20:FF:000178">
    <property type="entry name" value="serine/threonine-protein kinase PBS1-like"/>
    <property type="match status" value="1"/>
</dbReference>
<keyword evidence="11 19" id="KW-0067">ATP-binding</keyword>
<evidence type="ECO:0000256" key="19">
    <source>
        <dbReference type="PIRNR" id="PIRNR000641"/>
    </source>
</evidence>
<feature type="signal peptide" evidence="22">
    <location>
        <begin position="1"/>
        <end position="21"/>
    </location>
</feature>
<protein>
    <recommendedName>
        <fullName evidence="19">Receptor-like serine/threonine-protein kinase</fullName>
        <ecNumber evidence="19">2.7.11.1</ecNumber>
    </recommendedName>
</protein>
<dbReference type="GO" id="GO:0051707">
    <property type="term" value="P:response to other organism"/>
    <property type="evidence" value="ECO:0007669"/>
    <property type="project" value="UniProtKB-ARBA"/>
</dbReference>
<dbReference type="InterPro" id="IPR024171">
    <property type="entry name" value="SRK-like_kinase"/>
</dbReference>
<keyword evidence="8" id="KW-0430">Lectin</keyword>
<evidence type="ECO:0000259" key="23">
    <source>
        <dbReference type="PROSITE" id="PS50011"/>
    </source>
</evidence>
<dbReference type="PROSITE" id="PS50948">
    <property type="entry name" value="PAN"/>
    <property type="match status" value="1"/>
</dbReference>
<dbReference type="AlphaFoldDB" id="A0AAD6EIP9"/>
<keyword evidence="6 21" id="KW-0812">Transmembrane</keyword>
<comment type="subcellular location">
    <subcellularLocation>
        <location evidence="1">Membrane</location>
        <topology evidence="1">Single-pass type I membrane protein</topology>
    </subcellularLocation>
</comment>
<dbReference type="GO" id="GO:0030246">
    <property type="term" value="F:carbohydrate binding"/>
    <property type="evidence" value="ECO:0007669"/>
    <property type="project" value="UniProtKB-KW"/>
</dbReference>
<dbReference type="Gene3D" id="3.30.200.20">
    <property type="entry name" value="Phosphorylase Kinase, domain 1"/>
    <property type="match status" value="1"/>
</dbReference>
<accession>A0AAD6EIP9</accession>
<name>A0AAD6EIP9_9POAL</name>
<keyword evidence="9 19" id="KW-0547">Nucleotide-binding</keyword>
<keyword evidence="14" id="KW-1015">Disulfide bond</keyword>
<keyword evidence="15" id="KW-0675">Receptor</keyword>
<keyword evidence="7 22" id="KW-0732">Signal</keyword>
<evidence type="ECO:0000256" key="2">
    <source>
        <dbReference type="ARBA" id="ARBA00022527"/>
    </source>
</evidence>
<dbReference type="InterPro" id="IPR000858">
    <property type="entry name" value="S_locus_glycoprot_dom"/>
</dbReference>
<keyword evidence="13 21" id="KW-0472">Membrane</keyword>
<evidence type="ECO:0000256" key="18">
    <source>
        <dbReference type="ARBA" id="ARBA00048679"/>
    </source>
</evidence>
<feature type="transmembrane region" description="Helical" evidence="21">
    <location>
        <begin position="461"/>
        <end position="483"/>
    </location>
</feature>
<dbReference type="InterPro" id="IPR003609">
    <property type="entry name" value="Pan_app"/>
</dbReference>
<evidence type="ECO:0000256" key="1">
    <source>
        <dbReference type="ARBA" id="ARBA00004479"/>
    </source>
</evidence>
<feature type="domain" description="Protein kinase" evidence="23">
    <location>
        <begin position="518"/>
        <end position="801"/>
    </location>
</feature>
<reference evidence="26 27" key="1">
    <citation type="journal article" date="2022" name="Cell">
        <title>Repeat-based holocentromeres influence genome architecture and karyotype evolution.</title>
        <authorList>
            <person name="Hofstatter P.G."/>
            <person name="Thangavel G."/>
            <person name="Lux T."/>
            <person name="Neumann P."/>
            <person name="Vondrak T."/>
            <person name="Novak P."/>
            <person name="Zhang M."/>
            <person name="Costa L."/>
            <person name="Castellani M."/>
            <person name="Scott A."/>
            <person name="Toegelov H."/>
            <person name="Fuchs J."/>
            <person name="Mata-Sucre Y."/>
            <person name="Dias Y."/>
            <person name="Vanzela A.L.L."/>
            <person name="Huettel B."/>
            <person name="Almeida C.C.S."/>
            <person name="Simkova H."/>
            <person name="Souza G."/>
            <person name="Pedrosa-Harand A."/>
            <person name="Macas J."/>
            <person name="Mayer K.F.X."/>
            <person name="Houben A."/>
            <person name="Marques A."/>
        </authorList>
    </citation>
    <scope>NUCLEOTIDE SEQUENCE [LARGE SCALE GENOMIC DNA]</scope>
    <source>
        <strain evidence="26">RhyTen1mFocal</strain>
    </source>
</reference>
<dbReference type="InterPro" id="IPR017441">
    <property type="entry name" value="Protein_kinase_ATP_BS"/>
</dbReference>
<dbReference type="SMART" id="SM00108">
    <property type="entry name" value="B_lectin"/>
    <property type="match status" value="1"/>
</dbReference>
<comment type="catalytic activity">
    <reaction evidence="17 19">
        <text>L-threonyl-[protein] + ATP = O-phospho-L-threonyl-[protein] + ADP + H(+)</text>
        <dbReference type="Rhea" id="RHEA:46608"/>
        <dbReference type="Rhea" id="RHEA-COMP:11060"/>
        <dbReference type="Rhea" id="RHEA-COMP:11605"/>
        <dbReference type="ChEBI" id="CHEBI:15378"/>
        <dbReference type="ChEBI" id="CHEBI:30013"/>
        <dbReference type="ChEBI" id="CHEBI:30616"/>
        <dbReference type="ChEBI" id="CHEBI:61977"/>
        <dbReference type="ChEBI" id="CHEBI:456216"/>
        <dbReference type="EC" id="2.7.11.1"/>
    </reaction>
</comment>
<evidence type="ECO:0000256" key="10">
    <source>
        <dbReference type="ARBA" id="ARBA00022777"/>
    </source>
</evidence>
<keyword evidence="12 21" id="KW-1133">Transmembrane helix</keyword>
<dbReference type="SUPFAM" id="SSF51110">
    <property type="entry name" value="alpha-D-mannose-specific plant lectins"/>
    <property type="match status" value="1"/>
</dbReference>
<dbReference type="Gene3D" id="1.10.510.10">
    <property type="entry name" value="Transferase(Phosphotransferase) domain 1"/>
    <property type="match status" value="1"/>
</dbReference>
<dbReference type="Proteomes" id="UP001210211">
    <property type="component" value="Unassembled WGS sequence"/>
</dbReference>
<dbReference type="Pfam" id="PF00069">
    <property type="entry name" value="Pkinase"/>
    <property type="match status" value="1"/>
</dbReference>
<dbReference type="PROSITE" id="PS00108">
    <property type="entry name" value="PROTEIN_KINASE_ST"/>
    <property type="match status" value="1"/>
</dbReference>
<dbReference type="EMBL" id="JAMRDG010000002">
    <property type="protein sequence ID" value="KAJ3686372.1"/>
    <property type="molecule type" value="Genomic_DNA"/>
</dbReference>
<dbReference type="InterPro" id="IPR008271">
    <property type="entry name" value="Ser/Thr_kinase_AS"/>
</dbReference>
<keyword evidence="16" id="KW-0325">Glycoprotein</keyword>
<dbReference type="Pfam" id="PF01453">
    <property type="entry name" value="B_lectin"/>
    <property type="match status" value="1"/>
</dbReference>
<evidence type="ECO:0000256" key="22">
    <source>
        <dbReference type="SAM" id="SignalP"/>
    </source>
</evidence>
<dbReference type="SUPFAM" id="SSF56112">
    <property type="entry name" value="Protein kinase-like (PK-like)"/>
    <property type="match status" value="1"/>
</dbReference>
<evidence type="ECO:0000256" key="14">
    <source>
        <dbReference type="ARBA" id="ARBA00023157"/>
    </source>
</evidence>
<organism evidence="26 27">
    <name type="scientific">Rhynchospora tenuis</name>
    <dbReference type="NCBI Taxonomy" id="198213"/>
    <lineage>
        <taxon>Eukaryota</taxon>
        <taxon>Viridiplantae</taxon>
        <taxon>Streptophyta</taxon>
        <taxon>Embryophyta</taxon>
        <taxon>Tracheophyta</taxon>
        <taxon>Spermatophyta</taxon>
        <taxon>Magnoliopsida</taxon>
        <taxon>Liliopsida</taxon>
        <taxon>Poales</taxon>
        <taxon>Cyperaceae</taxon>
        <taxon>Cyperoideae</taxon>
        <taxon>Rhynchosporeae</taxon>
        <taxon>Rhynchospora</taxon>
    </lineage>
</organism>
<keyword evidence="3" id="KW-0245">EGF-like domain</keyword>
<comment type="caution">
    <text evidence="26">The sequence shown here is derived from an EMBL/GenBank/DDBJ whole genome shotgun (WGS) entry which is preliminary data.</text>
</comment>
<sequence length="830" mass="92797">MTLLFLAPFLSVLLYLPTLNANLFNSTAQAPALWINNASLFNNYATSNGVGVRAFLFSQKSSFTIVNETDGKPHSRYSSFACGFYCHNDNCTTFLFGVFIIIDDDYNSNKMQDAQLIWSANRGHPVQENAMVQLSEDGLVALYETDGTVVWSAATSVTSMSLFDSGNLVLLDSNNGIVWQSFDHPTDTLVLGQIFSKQERITADASPINSNPGLFYLSIVDGFLNAFAGYDTPIIYFSTNGNQTKLDPLSSNNISFMNGSLSFSGNRVAISLPSGTIAQFIRLESDGHLRHYQWHLGPQSTPIWNATNVLPLDYCDYPLSCGEYGVCSMGQCTCPSEEDPYPFLFRPKDNWQPNQGCSPLVPLSCKAVKDQMLVPLTKNVTYYNFSNYAYVADEETCKESCLRNCSCKVAFFDHFSASCYITSEILSMSASSSSSYYSYHNLSAFIKVQTASSSGGFPTKIVIISAISGLFLLLLTLGVVVYYMKKSKKDEAEEEDAIPQIPGMPRRFSLAELKVATWNFSHKLGSGGFGSVFEGEIGHEKVAVKRLENVSHGKEQFLTEVQTLGCIHNVNLVRLIGYCAEKLERLLVYEYMPCGSLDNWIFDKWQSTFLDWNIRHRIALDVAKGLLYLHEECRQTIAHLDIKPQNILLDDNLNAKLSDFGLAKLIDREQRHVMTRMRGTPGYLAPEWMTHVITEKADIYSFGVVVLEILCGRRNLDHTQQEENVHLISVLKDKIRTNKLPEIIDSNIALVELHIKEIIRMIKLAMWCLESDSSRRPTMSVVVKILEGAMDFEADLQDHFFNATPLELPIIGGPTNSSSWQPESLLSGPR</sequence>
<evidence type="ECO:0000256" key="20">
    <source>
        <dbReference type="PROSITE-ProRule" id="PRU10141"/>
    </source>
</evidence>
<dbReference type="PANTHER" id="PTHR47976">
    <property type="entry name" value="G-TYPE LECTIN S-RECEPTOR-LIKE SERINE/THREONINE-PROTEIN KINASE SD2-5"/>
    <property type="match status" value="1"/>
</dbReference>
<evidence type="ECO:0000256" key="12">
    <source>
        <dbReference type="ARBA" id="ARBA00022989"/>
    </source>
</evidence>
<feature type="domain" description="Apple" evidence="25">
    <location>
        <begin position="365"/>
        <end position="441"/>
    </location>
</feature>
<dbReference type="Gene3D" id="2.90.10.30">
    <property type="match status" value="1"/>
</dbReference>
<evidence type="ECO:0000256" key="15">
    <source>
        <dbReference type="ARBA" id="ARBA00023170"/>
    </source>
</evidence>
<dbReference type="GO" id="GO:0004674">
    <property type="term" value="F:protein serine/threonine kinase activity"/>
    <property type="evidence" value="ECO:0007669"/>
    <property type="project" value="UniProtKB-KW"/>
</dbReference>